<dbReference type="RefSeq" id="WP_166533468.1">
    <property type="nucleotide sequence ID" value="NZ_VNHW01000007.1"/>
</dbReference>
<protein>
    <submittedName>
        <fullName evidence="1">Uncharacterized protein</fullName>
    </submittedName>
</protein>
<gene>
    <name evidence="1" type="ORF">BD833_107149</name>
</gene>
<proteinExistence type="predicted"/>
<evidence type="ECO:0000313" key="1">
    <source>
        <dbReference type="EMBL" id="TYP87209.1"/>
    </source>
</evidence>
<accession>A0A5S5CXX1</accession>
<organism evidence="1 2">
    <name type="scientific">Blastococcus xanthinilyticus</name>
    <dbReference type="NCBI Taxonomy" id="1564164"/>
    <lineage>
        <taxon>Bacteria</taxon>
        <taxon>Bacillati</taxon>
        <taxon>Actinomycetota</taxon>
        <taxon>Actinomycetes</taxon>
        <taxon>Geodermatophilales</taxon>
        <taxon>Geodermatophilaceae</taxon>
        <taxon>Blastococcus</taxon>
    </lineage>
</organism>
<reference evidence="1 2" key="1">
    <citation type="submission" date="2019-07" db="EMBL/GenBank/DDBJ databases">
        <title>Genomic Encyclopedia of Archaeal and Bacterial Type Strains, Phase II (KMG-II): from individual species to whole genera.</title>
        <authorList>
            <person name="Goeker M."/>
        </authorList>
    </citation>
    <scope>NUCLEOTIDE SEQUENCE [LARGE SCALE GENOMIC DNA]</scope>
    <source>
        <strain evidence="1 2">DSM 46842</strain>
    </source>
</reference>
<evidence type="ECO:0000313" key="2">
    <source>
        <dbReference type="Proteomes" id="UP000322499"/>
    </source>
</evidence>
<comment type="caution">
    <text evidence="1">The sequence shown here is derived from an EMBL/GenBank/DDBJ whole genome shotgun (WGS) entry which is preliminary data.</text>
</comment>
<dbReference type="Proteomes" id="UP000322499">
    <property type="component" value="Unassembled WGS sequence"/>
</dbReference>
<dbReference type="EMBL" id="VNHW01000007">
    <property type="protein sequence ID" value="TYP87209.1"/>
    <property type="molecule type" value="Genomic_DNA"/>
</dbReference>
<name>A0A5S5CXX1_9ACTN</name>
<sequence length="331" mass="35766">MADGPPATGVHPVVDGAFRALDRAGLTWVLLRGADELAHPAGDVDVLVQRDGLDRLDAALTGAGLRRMGVRGHGRHRFYFRWDAASGLWITLDVVTDVDFGRLQHLRTPLADGYLARRRRVDGLWRPDPGDEAWFLLLHVLLDKRRLAPSRRDGVRAAAGRARLPDPTAVFLAALLGGHWPRRALEVCARAQDAEFARLAAALIRRWTRRAPLGVGTAWLRTLTARGTDLPVPGSPPGLTVAVTGPGAAPVARALRARFPGPRRVVGARPGRAAAVRLHRRVGRLVVLPDARRRPVPGADVVLAVDGTRPVDDVVAEAMAAIWAQLAPGQR</sequence>
<dbReference type="AlphaFoldDB" id="A0A5S5CXX1"/>
<keyword evidence="2" id="KW-1185">Reference proteome</keyword>